<dbReference type="Gene3D" id="3.40.47.10">
    <property type="match status" value="2"/>
</dbReference>
<accession>A0ABY5TLQ0</accession>
<reference evidence="7" key="1">
    <citation type="submission" date="2022-08" db="EMBL/GenBank/DDBJ databases">
        <title>Catabolic pathway analysis in culturable SAR92 clade bacteria reveals their overlooked roles in DMSP degradation in coastal seas.</title>
        <authorList>
            <person name="He X."/>
            <person name="Zhang X."/>
            <person name="Zhang Y."/>
        </authorList>
    </citation>
    <scope>NUCLEOTIDE SEQUENCE</scope>
    <source>
        <strain evidence="7">H455</strain>
    </source>
</reference>
<dbReference type="NCBIfam" id="TIGR01930">
    <property type="entry name" value="AcCoA-C-Actrans"/>
    <property type="match status" value="1"/>
</dbReference>
<keyword evidence="8" id="KW-1185">Reference proteome</keyword>
<dbReference type="PROSITE" id="PS00098">
    <property type="entry name" value="THIOLASE_1"/>
    <property type="match status" value="1"/>
</dbReference>
<gene>
    <name evidence="7" type="ORF">NYF23_12335</name>
</gene>
<keyword evidence="2 4" id="KW-0808">Transferase</keyword>
<evidence type="ECO:0000256" key="3">
    <source>
        <dbReference type="ARBA" id="ARBA00023315"/>
    </source>
</evidence>
<evidence type="ECO:0000313" key="7">
    <source>
        <dbReference type="EMBL" id="UVW34788.1"/>
    </source>
</evidence>
<feature type="domain" description="Thiolase N-terminal" evidence="5">
    <location>
        <begin position="5"/>
        <end position="261"/>
    </location>
</feature>
<dbReference type="EC" id="2.3.1.16" evidence="7"/>
<evidence type="ECO:0000259" key="6">
    <source>
        <dbReference type="Pfam" id="PF02803"/>
    </source>
</evidence>
<dbReference type="PANTHER" id="PTHR18919:SF138">
    <property type="entry name" value="ACETYL-COA C-ACETYLTRANSFERASE"/>
    <property type="match status" value="1"/>
</dbReference>
<dbReference type="InterPro" id="IPR020616">
    <property type="entry name" value="Thiolase_N"/>
</dbReference>
<name>A0ABY5TLQ0_9GAMM</name>
<keyword evidence="3 4" id="KW-0012">Acyltransferase</keyword>
<evidence type="ECO:0000256" key="2">
    <source>
        <dbReference type="ARBA" id="ARBA00022679"/>
    </source>
</evidence>
<comment type="similarity">
    <text evidence="1 4">Belongs to the thiolase-like superfamily. Thiolase family.</text>
</comment>
<dbReference type="PROSITE" id="PS00099">
    <property type="entry name" value="THIOLASE_3"/>
    <property type="match status" value="1"/>
</dbReference>
<evidence type="ECO:0000259" key="5">
    <source>
        <dbReference type="Pfam" id="PF00108"/>
    </source>
</evidence>
<dbReference type="InterPro" id="IPR002155">
    <property type="entry name" value="Thiolase"/>
</dbReference>
<evidence type="ECO:0000256" key="1">
    <source>
        <dbReference type="ARBA" id="ARBA00010982"/>
    </source>
</evidence>
<dbReference type="InterPro" id="IPR016039">
    <property type="entry name" value="Thiolase-like"/>
</dbReference>
<dbReference type="PANTHER" id="PTHR18919">
    <property type="entry name" value="ACETYL-COA C-ACYLTRANSFERASE"/>
    <property type="match status" value="1"/>
</dbReference>
<dbReference type="InterPro" id="IPR020617">
    <property type="entry name" value="Thiolase_C"/>
</dbReference>
<organism evidence="7 8">
    <name type="scientific">SAR92 clade bacterium H455</name>
    <dbReference type="NCBI Taxonomy" id="2974818"/>
    <lineage>
        <taxon>Bacteria</taxon>
        <taxon>Pseudomonadati</taxon>
        <taxon>Pseudomonadota</taxon>
        <taxon>Gammaproteobacteria</taxon>
        <taxon>Cellvibrionales</taxon>
        <taxon>Porticoccaceae</taxon>
        <taxon>SAR92 clade</taxon>
    </lineage>
</organism>
<dbReference type="SUPFAM" id="SSF53901">
    <property type="entry name" value="Thiolase-like"/>
    <property type="match status" value="2"/>
</dbReference>
<feature type="domain" description="Thiolase C-terminal" evidence="6">
    <location>
        <begin position="269"/>
        <end position="390"/>
    </location>
</feature>
<dbReference type="PIRSF" id="PIRSF000429">
    <property type="entry name" value="Ac-CoA_Ac_transf"/>
    <property type="match status" value="1"/>
</dbReference>
<evidence type="ECO:0000256" key="4">
    <source>
        <dbReference type="RuleBase" id="RU003557"/>
    </source>
</evidence>
<dbReference type="GO" id="GO:0003988">
    <property type="term" value="F:acetyl-CoA C-acyltransferase activity"/>
    <property type="evidence" value="ECO:0007669"/>
    <property type="project" value="UniProtKB-EC"/>
</dbReference>
<proteinExistence type="inferred from homology"/>
<dbReference type="Proteomes" id="UP001059934">
    <property type="component" value="Chromosome"/>
</dbReference>
<dbReference type="EMBL" id="CP103416">
    <property type="protein sequence ID" value="UVW34788.1"/>
    <property type="molecule type" value="Genomic_DNA"/>
</dbReference>
<dbReference type="InterPro" id="IPR020615">
    <property type="entry name" value="Thiolase_acyl_enz_int_AS"/>
</dbReference>
<dbReference type="Pfam" id="PF02803">
    <property type="entry name" value="Thiolase_C"/>
    <property type="match status" value="1"/>
</dbReference>
<dbReference type="InterPro" id="IPR020610">
    <property type="entry name" value="Thiolase_AS"/>
</dbReference>
<dbReference type="Pfam" id="PF00108">
    <property type="entry name" value="Thiolase_N"/>
    <property type="match status" value="1"/>
</dbReference>
<protein>
    <submittedName>
        <fullName evidence="7">Acetyl-CoA C-acyltransferase</fullName>
        <ecNumber evidence="7">2.3.1.16</ecNumber>
    </submittedName>
</protein>
<sequence>MSKPIAILSASRTPMGGMMGSLSSVSAADLGAVAIRAALEKSTLAPSEIGEVLMGCVLSAGVGQAPARQAALAAGLSQDTCCTTINKVCGSAMKAVMMGCNALRAGQVSSVVAGGMESMSRAPYLIPQGRQGYRFGHAQMLDHMQYDGLQDAYQGVAMGLFAEKCADKYSFSREHQDAYAIESLRRANAAIDSGWFDQEIAPVTISSRRGDVVVAADEQPGNAKPEKIPQLRPAFDKNGTVTAANASSISDGAAALTLMMADEAEARGLKPIALIHGFDQSAQEPEWFTTAPVSAINKTLERVGWTVDDVDLWEVNEAFAVVAMAAMHELNIPHDKLNVHGGACALGHPIGTSGARIIVTLIHALQQHGGRKGIASLCIGGGEGTAMAIELV</sequence>
<evidence type="ECO:0000313" key="8">
    <source>
        <dbReference type="Proteomes" id="UP001059934"/>
    </source>
</evidence>
<dbReference type="CDD" id="cd00751">
    <property type="entry name" value="thiolase"/>
    <property type="match status" value="1"/>
</dbReference>